<comment type="caution">
    <text evidence="1">The sequence shown here is derived from an EMBL/GenBank/DDBJ whole genome shotgun (WGS) entry which is preliminary data.</text>
</comment>
<dbReference type="Proteomes" id="UP001148838">
    <property type="component" value="Unassembled WGS sequence"/>
</dbReference>
<gene>
    <name evidence="1" type="ORF">ANN_24696</name>
</gene>
<evidence type="ECO:0000313" key="2">
    <source>
        <dbReference type="Proteomes" id="UP001148838"/>
    </source>
</evidence>
<dbReference type="EMBL" id="JAJSOF020000038">
    <property type="protein sequence ID" value="KAJ4427081.1"/>
    <property type="molecule type" value="Genomic_DNA"/>
</dbReference>
<sequence>MYALLMPALDPLSEKAFEFQYNFINSGDAPVILDMLTKNNFLPNADVATKRSAYLTVLKMCKLLLTVIGHVMARVVDDPQPSPSQQTECGTLDGNGTGNLGLSCSSSNSAPISNSPRSPVSVLRQALHSIPNQNTEYMLRSVASKLAQNLAEQILITGNEGERSRPMFVQALAWELPNITTVRAIIRLAWAASSGNLQLLNATPDELHRMHDKSATKMPDGEDVLVCKEALEVLTVALVLNPKTLESLTKDKMWHTFIIDLLLLCKNRRPGSGRKRKTSAQDDRFLVSQVLRNCHTTAVEARNRGVNVSERTVRRRLGEQNFQS</sequence>
<proteinExistence type="predicted"/>
<accession>A0ABQ8RZF6</accession>
<evidence type="ECO:0000313" key="1">
    <source>
        <dbReference type="EMBL" id="KAJ4427081.1"/>
    </source>
</evidence>
<name>A0ABQ8RZF6_PERAM</name>
<keyword evidence="2" id="KW-1185">Reference proteome</keyword>
<protein>
    <submittedName>
        <fullName evidence="1">Uncharacterized protein</fullName>
    </submittedName>
</protein>
<organism evidence="1 2">
    <name type="scientific">Periplaneta americana</name>
    <name type="common">American cockroach</name>
    <name type="synonym">Blatta americana</name>
    <dbReference type="NCBI Taxonomy" id="6978"/>
    <lineage>
        <taxon>Eukaryota</taxon>
        <taxon>Metazoa</taxon>
        <taxon>Ecdysozoa</taxon>
        <taxon>Arthropoda</taxon>
        <taxon>Hexapoda</taxon>
        <taxon>Insecta</taxon>
        <taxon>Pterygota</taxon>
        <taxon>Neoptera</taxon>
        <taxon>Polyneoptera</taxon>
        <taxon>Dictyoptera</taxon>
        <taxon>Blattodea</taxon>
        <taxon>Blattoidea</taxon>
        <taxon>Blattidae</taxon>
        <taxon>Blattinae</taxon>
        <taxon>Periplaneta</taxon>
    </lineage>
</organism>
<reference evidence="1 2" key="1">
    <citation type="journal article" date="2022" name="Allergy">
        <title>Genome assembly and annotation of Periplaneta americana reveal a comprehensive cockroach allergen profile.</title>
        <authorList>
            <person name="Wang L."/>
            <person name="Xiong Q."/>
            <person name="Saelim N."/>
            <person name="Wang L."/>
            <person name="Nong W."/>
            <person name="Wan A.T."/>
            <person name="Shi M."/>
            <person name="Liu X."/>
            <person name="Cao Q."/>
            <person name="Hui J.H.L."/>
            <person name="Sookrung N."/>
            <person name="Leung T.F."/>
            <person name="Tungtrongchitr A."/>
            <person name="Tsui S.K.W."/>
        </authorList>
    </citation>
    <scope>NUCLEOTIDE SEQUENCE [LARGE SCALE GENOMIC DNA]</scope>
    <source>
        <strain evidence="1">PWHHKU_190912</strain>
    </source>
</reference>